<keyword evidence="1" id="KW-0472">Membrane</keyword>
<evidence type="ECO:0000313" key="2">
    <source>
        <dbReference type="EMBL" id="MCA9390301.1"/>
    </source>
</evidence>
<sequence length="185" mass="19844">MSHHIWAIKNKIGYTLVAIGFLVGATAPSIFAVVDFQSLDIQKISGSIIEVQGNLISIQESENEVQKVYIPNSTKIEHAGGFIQRQELYPGDEIELLTHEKNVALYVEVLNKVAAPPQVETTPGDAVKTAQVEDLTSAVGRNGLRLSIGAGVVLAVIIGFAVSLVIISNRITAASQKNKKKISIS</sequence>
<reference evidence="2" key="2">
    <citation type="journal article" date="2021" name="Microbiome">
        <title>Successional dynamics and alternative stable states in a saline activated sludge microbial community over 9 years.</title>
        <authorList>
            <person name="Wang Y."/>
            <person name="Ye J."/>
            <person name="Ju F."/>
            <person name="Liu L."/>
            <person name="Boyd J.A."/>
            <person name="Deng Y."/>
            <person name="Parks D.H."/>
            <person name="Jiang X."/>
            <person name="Yin X."/>
            <person name="Woodcroft B.J."/>
            <person name="Tyson G.W."/>
            <person name="Hugenholtz P."/>
            <person name="Polz M.F."/>
            <person name="Zhang T."/>
        </authorList>
    </citation>
    <scope>NUCLEOTIDE SEQUENCE</scope>
    <source>
        <strain evidence="2">HKST-UBA01</strain>
    </source>
</reference>
<dbReference type="AlphaFoldDB" id="A0A955LGY7"/>
<dbReference type="EMBL" id="JAGQKX010000064">
    <property type="protein sequence ID" value="MCA9390301.1"/>
    <property type="molecule type" value="Genomic_DNA"/>
</dbReference>
<keyword evidence="1" id="KW-0812">Transmembrane</keyword>
<accession>A0A955LGY7</accession>
<proteinExistence type="predicted"/>
<gene>
    <name evidence="2" type="ORF">KC571_02750</name>
</gene>
<reference evidence="2" key="1">
    <citation type="submission" date="2020-04" db="EMBL/GenBank/DDBJ databases">
        <authorList>
            <person name="Zhang T."/>
        </authorList>
    </citation>
    <scope>NUCLEOTIDE SEQUENCE</scope>
    <source>
        <strain evidence="2">HKST-UBA01</strain>
    </source>
</reference>
<dbReference type="Proteomes" id="UP000701698">
    <property type="component" value="Unassembled WGS sequence"/>
</dbReference>
<evidence type="ECO:0000256" key="1">
    <source>
        <dbReference type="SAM" id="Phobius"/>
    </source>
</evidence>
<protein>
    <submittedName>
        <fullName evidence="2">Uncharacterized protein</fullName>
    </submittedName>
</protein>
<feature type="transmembrane region" description="Helical" evidence="1">
    <location>
        <begin position="146"/>
        <end position="167"/>
    </location>
</feature>
<name>A0A955LGY7_UNCKA</name>
<comment type="caution">
    <text evidence="2">The sequence shown here is derived from an EMBL/GenBank/DDBJ whole genome shotgun (WGS) entry which is preliminary data.</text>
</comment>
<organism evidence="2 3">
    <name type="scientific">candidate division WWE3 bacterium</name>
    <dbReference type="NCBI Taxonomy" id="2053526"/>
    <lineage>
        <taxon>Bacteria</taxon>
        <taxon>Katanobacteria</taxon>
    </lineage>
</organism>
<keyword evidence="1" id="KW-1133">Transmembrane helix</keyword>
<feature type="transmembrane region" description="Helical" evidence="1">
    <location>
        <begin position="12"/>
        <end position="34"/>
    </location>
</feature>
<evidence type="ECO:0000313" key="3">
    <source>
        <dbReference type="Proteomes" id="UP000701698"/>
    </source>
</evidence>